<name>A0ABY5PF19_9ACTN</name>
<keyword evidence="1" id="KW-0472">Membrane</keyword>
<feature type="transmembrane region" description="Helical" evidence="1">
    <location>
        <begin position="186"/>
        <end position="207"/>
    </location>
</feature>
<feature type="transmembrane region" description="Helical" evidence="1">
    <location>
        <begin position="321"/>
        <end position="342"/>
    </location>
</feature>
<feature type="transmembrane region" description="Helical" evidence="1">
    <location>
        <begin position="219"/>
        <end position="237"/>
    </location>
</feature>
<evidence type="ECO:0000313" key="3">
    <source>
        <dbReference type="Proteomes" id="UP001058860"/>
    </source>
</evidence>
<organism evidence="2 3">
    <name type="scientific">Svornostia abyssi</name>
    <dbReference type="NCBI Taxonomy" id="2898438"/>
    <lineage>
        <taxon>Bacteria</taxon>
        <taxon>Bacillati</taxon>
        <taxon>Actinomycetota</taxon>
        <taxon>Thermoleophilia</taxon>
        <taxon>Solirubrobacterales</taxon>
        <taxon>Baekduiaceae</taxon>
        <taxon>Svornostia</taxon>
    </lineage>
</organism>
<keyword evidence="1" id="KW-1133">Transmembrane helix</keyword>
<feature type="transmembrane region" description="Helical" evidence="1">
    <location>
        <begin position="348"/>
        <end position="369"/>
    </location>
</feature>
<dbReference type="Proteomes" id="UP001058860">
    <property type="component" value="Chromosome"/>
</dbReference>
<feature type="transmembrane region" description="Helical" evidence="1">
    <location>
        <begin position="381"/>
        <end position="404"/>
    </location>
</feature>
<sequence length="405" mass="40998">MEGHVATPNKAPSAGPLSDAPTWLLGLVPLVLIIASIGAFAALGGPGLGERAGPPVEEVAVERTVLEPGVIALTVRNDGPDAVFIAQAVVNDAFVQFSGAEEPIERLRTATVRLSQPWIEGEAYEIALVTSTGGTIVHEIPVAVETPEPDLSFFGLMALLGVYVGVIPVALGMLWLPWVRRIPATWLRGVMAVTVGLLAFLAVDATLEGFELSAEGSQAFGGSALVLFGAVVAYLLLTGVTAWMTRRRAAAKAAGASAGTLALMVAVGIGLHNLGEGVAIGAAYATGALALGAFLVIGFAIHNTTEGLAIVAPLAHQPVRIGRLIVLGLIAGAPAVVGAWIGAAAFNASAAAFLFGFGAGAIAQVIVQLTPSLRDDDGRALNPVAVGGILAGLAVMFLTGLLVAA</sequence>
<feature type="transmembrane region" description="Helical" evidence="1">
    <location>
        <begin position="151"/>
        <end position="174"/>
    </location>
</feature>
<keyword evidence="3" id="KW-1185">Reference proteome</keyword>
<reference evidence="3" key="1">
    <citation type="submission" date="2021-11" db="EMBL/GenBank/DDBJ databases">
        <title>Cultivation dependent microbiological survey of springs from the worlds oldest radium mine currently devoted to the extraction of radon-saturated water.</title>
        <authorList>
            <person name="Kapinusova G."/>
            <person name="Smrhova T."/>
            <person name="Strejcek M."/>
            <person name="Suman J."/>
            <person name="Jani K."/>
            <person name="Pajer P."/>
            <person name="Uhlik O."/>
        </authorList>
    </citation>
    <scope>NUCLEOTIDE SEQUENCE [LARGE SCALE GENOMIC DNA]</scope>
    <source>
        <strain evidence="3">J379</strain>
    </source>
</reference>
<feature type="transmembrane region" description="Helical" evidence="1">
    <location>
        <begin position="23"/>
        <end position="43"/>
    </location>
</feature>
<keyword evidence="1" id="KW-0812">Transmembrane</keyword>
<dbReference type="RefSeq" id="WP_353863565.1">
    <property type="nucleotide sequence ID" value="NZ_CP088295.1"/>
</dbReference>
<feature type="transmembrane region" description="Helical" evidence="1">
    <location>
        <begin position="249"/>
        <end position="271"/>
    </location>
</feature>
<protein>
    <submittedName>
        <fullName evidence="2">ZIP family metal transporter</fullName>
    </submittedName>
</protein>
<dbReference type="EMBL" id="CP088295">
    <property type="protein sequence ID" value="UUY03050.1"/>
    <property type="molecule type" value="Genomic_DNA"/>
</dbReference>
<evidence type="ECO:0000256" key="1">
    <source>
        <dbReference type="SAM" id="Phobius"/>
    </source>
</evidence>
<proteinExistence type="predicted"/>
<feature type="transmembrane region" description="Helical" evidence="1">
    <location>
        <begin position="277"/>
        <end position="301"/>
    </location>
</feature>
<gene>
    <name evidence="2" type="ORF">LRS13_20595</name>
</gene>
<accession>A0ABY5PF19</accession>
<evidence type="ECO:0000313" key="2">
    <source>
        <dbReference type="EMBL" id="UUY03050.1"/>
    </source>
</evidence>